<dbReference type="RefSeq" id="WP_144992751.1">
    <property type="nucleotide sequence ID" value="NZ_CP036281.1"/>
</dbReference>
<evidence type="ECO:0000313" key="1">
    <source>
        <dbReference type="EMBL" id="QDU78751.1"/>
    </source>
</evidence>
<dbReference type="KEGG" id="plon:Pla110_04550"/>
<dbReference type="Gene3D" id="3.40.1580.10">
    <property type="entry name" value="SMI1/KNR4-like"/>
    <property type="match status" value="1"/>
</dbReference>
<dbReference type="Proteomes" id="UP000317178">
    <property type="component" value="Chromosome"/>
</dbReference>
<dbReference type="SUPFAM" id="SSF160631">
    <property type="entry name" value="SMI1/KNR4-like"/>
    <property type="match status" value="1"/>
</dbReference>
<name>A0A518CHQ8_9PLAN</name>
<dbReference type="AlphaFoldDB" id="A0A518CHQ8"/>
<keyword evidence="2" id="KW-1185">Reference proteome</keyword>
<accession>A0A518CHQ8</accession>
<dbReference type="InterPro" id="IPR037883">
    <property type="entry name" value="Knr4/Smi1-like_sf"/>
</dbReference>
<evidence type="ECO:0000313" key="2">
    <source>
        <dbReference type="Proteomes" id="UP000317178"/>
    </source>
</evidence>
<gene>
    <name evidence="1" type="ORF">Pla110_04550</name>
</gene>
<evidence type="ECO:0008006" key="3">
    <source>
        <dbReference type="Google" id="ProtNLM"/>
    </source>
</evidence>
<dbReference type="EMBL" id="CP036281">
    <property type="protein sequence ID" value="QDU78751.1"/>
    <property type="molecule type" value="Genomic_DNA"/>
</dbReference>
<sequence>MSTDYSDIKNWIERHPQSFGFIPTPPELITSLKSDYKNIPEAYVDFLAEFGGMSIGNSFMIYRSIVSPYTVFRERAKEFGNVLLIGDDYAGLSIGFDVGANWRLVSIDSETDEVDDLTLYLDKEEEIVANSFEEWIKCLIPYLLSD</sequence>
<reference evidence="1 2" key="1">
    <citation type="submission" date="2019-02" db="EMBL/GenBank/DDBJ databases">
        <title>Deep-cultivation of Planctomycetes and their phenomic and genomic characterization uncovers novel biology.</title>
        <authorList>
            <person name="Wiegand S."/>
            <person name="Jogler M."/>
            <person name="Boedeker C."/>
            <person name="Pinto D."/>
            <person name="Vollmers J."/>
            <person name="Rivas-Marin E."/>
            <person name="Kohn T."/>
            <person name="Peeters S.H."/>
            <person name="Heuer A."/>
            <person name="Rast P."/>
            <person name="Oberbeckmann S."/>
            <person name="Bunk B."/>
            <person name="Jeske O."/>
            <person name="Meyerdierks A."/>
            <person name="Storesund J.E."/>
            <person name="Kallscheuer N."/>
            <person name="Luecker S."/>
            <person name="Lage O.M."/>
            <person name="Pohl T."/>
            <person name="Merkel B.J."/>
            <person name="Hornburger P."/>
            <person name="Mueller R.-W."/>
            <person name="Bruemmer F."/>
            <person name="Labrenz M."/>
            <person name="Spormann A.M."/>
            <person name="Op den Camp H."/>
            <person name="Overmann J."/>
            <person name="Amann R."/>
            <person name="Jetten M.S.M."/>
            <person name="Mascher T."/>
            <person name="Medema M.H."/>
            <person name="Devos D.P."/>
            <person name="Kaster A.-K."/>
            <person name="Ovreas L."/>
            <person name="Rohde M."/>
            <person name="Galperin M.Y."/>
            <person name="Jogler C."/>
        </authorList>
    </citation>
    <scope>NUCLEOTIDE SEQUENCE [LARGE SCALE GENOMIC DNA]</scope>
    <source>
        <strain evidence="1 2">Pla110</strain>
    </source>
</reference>
<dbReference type="OrthoDB" id="282795at2"/>
<proteinExistence type="predicted"/>
<protein>
    <recommendedName>
        <fullName evidence="3">SMI1 / KNR4 family protein</fullName>
    </recommendedName>
</protein>
<organism evidence="1 2">
    <name type="scientific">Polystyrenella longa</name>
    <dbReference type="NCBI Taxonomy" id="2528007"/>
    <lineage>
        <taxon>Bacteria</taxon>
        <taxon>Pseudomonadati</taxon>
        <taxon>Planctomycetota</taxon>
        <taxon>Planctomycetia</taxon>
        <taxon>Planctomycetales</taxon>
        <taxon>Planctomycetaceae</taxon>
        <taxon>Polystyrenella</taxon>
    </lineage>
</organism>